<dbReference type="PROSITE" id="PS50297">
    <property type="entry name" value="ANK_REP_REGION"/>
    <property type="match status" value="2"/>
</dbReference>
<evidence type="ECO:0008006" key="7">
    <source>
        <dbReference type="Google" id="ProtNLM"/>
    </source>
</evidence>
<dbReference type="InterPro" id="IPR002110">
    <property type="entry name" value="Ankyrin_rpt"/>
</dbReference>
<dbReference type="PANTHER" id="PTHR24171:SF8">
    <property type="entry name" value="BRCA1-ASSOCIATED RING DOMAIN PROTEIN 1"/>
    <property type="match status" value="1"/>
</dbReference>
<dbReference type="RefSeq" id="XP_070881393.1">
    <property type="nucleotide sequence ID" value="XM_071030402.1"/>
</dbReference>
<evidence type="ECO:0000256" key="1">
    <source>
        <dbReference type="ARBA" id="ARBA00022737"/>
    </source>
</evidence>
<keyword evidence="4" id="KW-0175">Coiled coil</keyword>
<feature type="coiled-coil region" evidence="4">
    <location>
        <begin position="97"/>
        <end position="145"/>
    </location>
</feature>
<organism evidence="5 6">
    <name type="scientific">Aspergillus lucknowensis</name>
    <dbReference type="NCBI Taxonomy" id="176173"/>
    <lineage>
        <taxon>Eukaryota</taxon>
        <taxon>Fungi</taxon>
        <taxon>Dikarya</taxon>
        <taxon>Ascomycota</taxon>
        <taxon>Pezizomycotina</taxon>
        <taxon>Eurotiomycetes</taxon>
        <taxon>Eurotiomycetidae</taxon>
        <taxon>Eurotiales</taxon>
        <taxon>Aspergillaceae</taxon>
        <taxon>Aspergillus</taxon>
        <taxon>Aspergillus subgen. Nidulantes</taxon>
    </lineage>
</organism>
<gene>
    <name evidence="5" type="ORF">BJX67DRAFT_366441</name>
</gene>
<dbReference type="Proteomes" id="UP001610432">
    <property type="component" value="Unassembled WGS sequence"/>
</dbReference>
<proteinExistence type="predicted"/>
<feature type="repeat" description="ANK" evidence="3">
    <location>
        <begin position="272"/>
        <end position="304"/>
    </location>
</feature>
<feature type="repeat" description="ANK" evidence="3">
    <location>
        <begin position="239"/>
        <end position="271"/>
    </location>
</feature>
<evidence type="ECO:0000256" key="2">
    <source>
        <dbReference type="ARBA" id="ARBA00023043"/>
    </source>
</evidence>
<name>A0ABR4LCY7_9EURO</name>
<comment type="caution">
    <text evidence="5">The sequence shown here is derived from an EMBL/GenBank/DDBJ whole genome shotgun (WGS) entry which is preliminary data.</text>
</comment>
<dbReference type="InterPro" id="IPR036770">
    <property type="entry name" value="Ankyrin_rpt-contain_sf"/>
</dbReference>
<evidence type="ECO:0000256" key="3">
    <source>
        <dbReference type="PROSITE-ProRule" id="PRU00023"/>
    </source>
</evidence>
<dbReference type="Pfam" id="PF12796">
    <property type="entry name" value="Ank_2"/>
    <property type="match status" value="1"/>
</dbReference>
<protein>
    <recommendedName>
        <fullName evidence="7">Ankyrin repeat protein</fullName>
    </recommendedName>
</protein>
<sequence>MAGNFATNSERRKELLSGPEEMKFWTEMIALGCEPMDYDDEPATGLDVVDYFVTRDRKVVFDIQAEMGAGRPVEETAAGVEVLGPYGREKKAYGAKQKEWESRLREIELERSRLEQDGRAKGASLESLRSELGRMQERLRHVETKHEQKMLNARAESDTQIRHAMETLRVSEAERHKLTAANAEKDRRIGDLQTRLQTAEHAHATTVNEVNALKTQLSREKDTRRPLNYDPALNVLDSRGEFPLYRAAAGGHYAEVKSLLERGANPRLQTRFRWTSLHWAVQNGHYEVAKLLLEYGASPDVQSDTRATPRGMARTDQMRWLLRQYQG</sequence>
<accession>A0ABR4LCY7</accession>
<keyword evidence="6" id="KW-1185">Reference proteome</keyword>
<dbReference type="Gene3D" id="1.25.40.20">
    <property type="entry name" value="Ankyrin repeat-containing domain"/>
    <property type="match status" value="1"/>
</dbReference>
<dbReference type="GeneID" id="98145474"/>
<dbReference type="SMART" id="SM00248">
    <property type="entry name" value="ANK"/>
    <property type="match status" value="2"/>
</dbReference>
<dbReference type="PANTHER" id="PTHR24171">
    <property type="entry name" value="ANKYRIN REPEAT DOMAIN-CONTAINING PROTEIN 39-RELATED"/>
    <property type="match status" value="1"/>
</dbReference>
<reference evidence="5 6" key="1">
    <citation type="submission" date="2024-07" db="EMBL/GenBank/DDBJ databases">
        <title>Section-level genome sequencing and comparative genomics of Aspergillus sections Usti and Cavernicolus.</title>
        <authorList>
            <consortium name="Lawrence Berkeley National Laboratory"/>
            <person name="Nybo J.L."/>
            <person name="Vesth T.C."/>
            <person name="Theobald S."/>
            <person name="Frisvad J.C."/>
            <person name="Larsen T.O."/>
            <person name="Kjaerboelling I."/>
            <person name="Rothschild-Mancinelli K."/>
            <person name="Lyhne E.K."/>
            <person name="Kogle M.E."/>
            <person name="Barry K."/>
            <person name="Clum A."/>
            <person name="Na H."/>
            <person name="Ledsgaard L."/>
            <person name="Lin J."/>
            <person name="Lipzen A."/>
            <person name="Kuo A."/>
            <person name="Riley R."/>
            <person name="Mondo S."/>
            <person name="Labutti K."/>
            <person name="Haridas S."/>
            <person name="Pangalinan J."/>
            <person name="Salamov A.A."/>
            <person name="Simmons B.A."/>
            <person name="Magnuson J.K."/>
            <person name="Chen J."/>
            <person name="Drula E."/>
            <person name="Henrissat B."/>
            <person name="Wiebenga A."/>
            <person name="Lubbers R.J."/>
            <person name="Gomes A.C."/>
            <person name="Macurrencykelacurrency M.R."/>
            <person name="Stajich J."/>
            <person name="Grigoriev I.V."/>
            <person name="Mortensen U.H."/>
            <person name="De Vries R.P."/>
            <person name="Baker S.E."/>
            <person name="Andersen M.R."/>
        </authorList>
    </citation>
    <scope>NUCLEOTIDE SEQUENCE [LARGE SCALE GENOMIC DNA]</scope>
    <source>
        <strain evidence="5 6">CBS 449.75</strain>
    </source>
</reference>
<evidence type="ECO:0000256" key="4">
    <source>
        <dbReference type="SAM" id="Coils"/>
    </source>
</evidence>
<evidence type="ECO:0000313" key="5">
    <source>
        <dbReference type="EMBL" id="KAL2862414.1"/>
    </source>
</evidence>
<keyword evidence="1" id="KW-0677">Repeat</keyword>
<dbReference type="PROSITE" id="PS50088">
    <property type="entry name" value="ANK_REPEAT"/>
    <property type="match status" value="2"/>
</dbReference>
<evidence type="ECO:0000313" key="6">
    <source>
        <dbReference type="Proteomes" id="UP001610432"/>
    </source>
</evidence>
<dbReference type="EMBL" id="JBFXLQ010000068">
    <property type="protein sequence ID" value="KAL2862414.1"/>
    <property type="molecule type" value="Genomic_DNA"/>
</dbReference>
<dbReference type="SUPFAM" id="SSF48403">
    <property type="entry name" value="Ankyrin repeat"/>
    <property type="match status" value="1"/>
</dbReference>
<keyword evidence="2 3" id="KW-0040">ANK repeat</keyword>